<reference evidence="1" key="2">
    <citation type="submission" date="2015-03" db="EMBL/GenBank/DDBJ databases">
        <authorList>
            <person name="Chow C.-E.T."/>
            <person name="Winget D.M."/>
            <person name="White R.A.III."/>
            <person name="Hallam S.J."/>
            <person name="Suttle C.A."/>
        </authorList>
    </citation>
    <scope>NUCLEOTIDE SEQUENCE</scope>
    <source>
        <strain evidence="1">Oxic1_4</strain>
    </source>
</reference>
<evidence type="ECO:0000313" key="1">
    <source>
        <dbReference type="EMBL" id="AKH47856.1"/>
    </source>
</evidence>
<dbReference type="EMBL" id="KR029599">
    <property type="protein sequence ID" value="AKH47856.1"/>
    <property type="molecule type" value="Genomic_DNA"/>
</dbReference>
<proteinExistence type="predicted"/>
<name>A0A0F7L9T3_9VIRU</name>
<accession>A0A0F7L9T3</accession>
<sequence length="80" mass="8540">MATRYAPRVTSSITSSSRAWRDASISLINSGGVSSSASFFSLAWNLKKGELGGNNASNSLEARLLTPREPTPLKGVSRRL</sequence>
<reference evidence="1" key="1">
    <citation type="journal article" date="2015" name="Front. Microbiol.">
        <title>Combining genomic sequencing methods to explore viral diversity and reveal potential virus-host interactions.</title>
        <authorList>
            <person name="Chow C.E."/>
            <person name="Winget D.M."/>
            <person name="White R.A.III."/>
            <person name="Hallam S.J."/>
            <person name="Suttle C.A."/>
        </authorList>
    </citation>
    <scope>NUCLEOTIDE SEQUENCE</scope>
    <source>
        <strain evidence="1">Oxic1_4</strain>
    </source>
</reference>
<protein>
    <submittedName>
        <fullName evidence="1">Uncharacterized protein</fullName>
    </submittedName>
</protein>
<organism evidence="1">
    <name type="scientific">uncultured marine virus</name>
    <dbReference type="NCBI Taxonomy" id="186617"/>
    <lineage>
        <taxon>Viruses</taxon>
        <taxon>environmental samples</taxon>
    </lineage>
</organism>